<accession>A0A9X3I340</accession>
<name>A0A9X3I340_9ACTN</name>
<organism evidence="1 2">
    <name type="scientific">Gordonia aquimaris</name>
    <dbReference type="NCBI Taxonomy" id="2984863"/>
    <lineage>
        <taxon>Bacteria</taxon>
        <taxon>Bacillati</taxon>
        <taxon>Actinomycetota</taxon>
        <taxon>Actinomycetes</taxon>
        <taxon>Mycobacteriales</taxon>
        <taxon>Gordoniaceae</taxon>
        <taxon>Gordonia</taxon>
    </lineage>
</organism>
<dbReference type="Proteomes" id="UP001143347">
    <property type="component" value="Unassembled WGS sequence"/>
</dbReference>
<gene>
    <name evidence="1" type="ORF">OSB52_03635</name>
</gene>
<dbReference type="AlphaFoldDB" id="A0A9X3I340"/>
<dbReference type="EMBL" id="JAPKFM010000002">
    <property type="protein sequence ID" value="MCX2963178.1"/>
    <property type="molecule type" value="Genomic_DNA"/>
</dbReference>
<protein>
    <submittedName>
        <fullName evidence="1">Uncharacterized protein</fullName>
    </submittedName>
</protein>
<reference evidence="1" key="1">
    <citation type="submission" date="2022-10" db="EMBL/GenBank/DDBJ databases">
        <title>WGS of marine actinomycetes from Thailand.</title>
        <authorList>
            <person name="Thawai C."/>
        </authorList>
    </citation>
    <scope>NUCLEOTIDE SEQUENCE</scope>
    <source>
        <strain evidence="1">SW21</strain>
    </source>
</reference>
<evidence type="ECO:0000313" key="2">
    <source>
        <dbReference type="Proteomes" id="UP001143347"/>
    </source>
</evidence>
<evidence type="ECO:0000313" key="1">
    <source>
        <dbReference type="EMBL" id="MCX2963178.1"/>
    </source>
</evidence>
<proteinExistence type="predicted"/>
<keyword evidence="2" id="KW-1185">Reference proteome</keyword>
<comment type="caution">
    <text evidence="1">The sequence shown here is derived from an EMBL/GenBank/DDBJ whole genome shotgun (WGS) entry which is preliminary data.</text>
</comment>
<sequence>MTTLASVSTIRDVLWPDAELRSPEVLRKAINDHQIVEGRIKPPVNAVHVIQSELAKSADQILATDLIDIGVSGWRKYNKVTAAAHRTYSAQSTEVLAMCTHRITLTQRPVIEIYLDGICVGTVAIELTGFLELCGLQLVIAEAHLTEIRCGECTADLRLSIEGFPVAHRRQRFDVRGNLPLRRPVLLIRRSGAPVRERSLRPPR</sequence>
<dbReference type="RefSeq" id="WP_266060200.1">
    <property type="nucleotide sequence ID" value="NZ_JAPKFM010000002.1"/>
</dbReference>